<protein>
    <submittedName>
        <fullName evidence="1">Uncharacterized protein</fullName>
    </submittedName>
</protein>
<dbReference type="EMBL" id="JACXVP010000011">
    <property type="protein sequence ID" value="KAG5576859.1"/>
    <property type="molecule type" value="Genomic_DNA"/>
</dbReference>
<proteinExistence type="predicted"/>
<gene>
    <name evidence="1" type="ORF">H5410_056993</name>
</gene>
<comment type="caution">
    <text evidence="1">The sequence shown here is derived from an EMBL/GenBank/DDBJ whole genome shotgun (WGS) entry which is preliminary data.</text>
</comment>
<name>A0A9J5WLR6_SOLCO</name>
<accession>A0A9J5WLR6</accession>
<dbReference type="AlphaFoldDB" id="A0A9J5WLR6"/>
<reference evidence="1 2" key="1">
    <citation type="submission" date="2020-09" db="EMBL/GenBank/DDBJ databases">
        <title>De no assembly of potato wild relative species, Solanum commersonii.</title>
        <authorList>
            <person name="Cho K."/>
        </authorList>
    </citation>
    <scope>NUCLEOTIDE SEQUENCE [LARGE SCALE GENOMIC DNA]</scope>
    <source>
        <strain evidence="1">LZ3.2</strain>
        <tissue evidence="1">Leaf</tissue>
    </source>
</reference>
<dbReference type="Proteomes" id="UP000824120">
    <property type="component" value="Chromosome 11"/>
</dbReference>
<dbReference type="OrthoDB" id="2686308at2759"/>
<keyword evidence="2" id="KW-1185">Reference proteome</keyword>
<organism evidence="1 2">
    <name type="scientific">Solanum commersonii</name>
    <name type="common">Commerson's wild potato</name>
    <name type="synonym">Commerson's nightshade</name>
    <dbReference type="NCBI Taxonomy" id="4109"/>
    <lineage>
        <taxon>Eukaryota</taxon>
        <taxon>Viridiplantae</taxon>
        <taxon>Streptophyta</taxon>
        <taxon>Embryophyta</taxon>
        <taxon>Tracheophyta</taxon>
        <taxon>Spermatophyta</taxon>
        <taxon>Magnoliopsida</taxon>
        <taxon>eudicotyledons</taxon>
        <taxon>Gunneridae</taxon>
        <taxon>Pentapetalae</taxon>
        <taxon>asterids</taxon>
        <taxon>lamiids</taxon>
        <taxon>Solanales</taxon>
        <taxon>Solanaceae</taxon>
        <taxon>Solanoideae</taxon>
        <taxon>Solaneae</taxon>
        <taxon>Solanum</taxon>
    </lineage>
</organism>
<evidence type="ECO:0000313" key="2">
    <source>
        <dbReference type="Proteomes" id="UP000824120"/>
    </source>
</evidence>
<sequence length="191" mass="21928">MVSSLAGFGSEKKGENGVCLGSDLEVVRELLFWLCELLVELRRIEVVRALRSFLRFGYEVSFEALDKGAIEILGPYGISNTIDNGVREALKKSDRARKKERIKTSWAARKRRERIARIVLAVMNNLFIRPNKQRNRYSSLRYLPLKYRVSQPVEIGIEMKPITDRDRNRNRHLPISLPDLLSAITKNDGSV</sequence>
<evidence type="ECO:0000313" key="1">
    <source>
        <dbReference type="EMBL" id="KAG5576859.1"/>
    </source>
</evidence>